<evidence type="ECO:0000313" key="8">
    <source>
        <dbReference type="Ensembl" id="ENSCSEP00000000278.1"/>
    </source>
</evidence>
<dbReference type="EC" id="3.4.19.9" evidence="7"/>
<dbReference type="PROSITE" id="PS51275">
    <property type="entry name" value="PEPTIDASE_C26_GGH"/>
    <property type="match status" value="1"/>
</dbReference>
<dbReference type="InterPro" id="IPR029062">
    <property type="entry name" value="Class_I_gatase-like"/>
</dbReference>
<dbReference type="AlphaFoldDB" id="A0A3P8UAG1"/>
<accession>A0A3P8UAG1</accession>
<dbReference type="OMA" id="EPVSSHF"/>
<dbReference type="GO" id="GO:0005773">
    <property type="term" value="C:vacuole"/>
    <property type="evidence" value="ECO:0007669"/>
    <property type="project" value="TreeGrafter"/>
</dbReference>
<dbReference type="Gene3D" id="3.40.50.880">
    <property type="match status" value="1"/>
</dbReference>
<dbReference type="Pfam" id="PF07722">
    <property type="entry name" value="Peptidase_C26"/>
    <property type="match status" value="1"/>
</dbReference>
<sequence>MERSGTRRKMPLSGGCLTFRTPPPPSGPWATWLSSLSTKLGRTSTCLPLRRSRIKLSSTTTVLSSLHLTGPVIGVLVQSPRLQSADRRLFIAASYIKFLEAAGAKVVPVLLERSLGEYKELFNSINGLLLPGGSTNIYTTNYSRALRILFKLALEANRKGDYFPVWGTCLGFQALSFMVSSEIRLTRTNSKGMALPLNFTKEAKGSRMFSGFPDELIQELASKPLALHSHKWSVTSRVFYTDHTLSTFYRAITTNWDEKQEYVSTLEGYRYPFYGTQWHPEKLAFEWNQSSIPHSALGIRIMFYLAEFFVNEARKNFHSFSSEAKERKALIWNYYAVSSGVRGVYVQKYYI</sequence>
<feature type="active site" description="Proton donor" evidence="6">
    <location>
        <position position="279"/>
    </location>
</feature>
<dbReference type="STRING" id="244447.ENSCSEP00000000278"/>
<evidence type="ECO:0000256" key="7">
    <source>
        <dbReference type="PROSITE-ProRule" id="PRU00607"/>
    </source>
</evidence>
<evidence type="ECO:0000256" key="2">
    <source>
        <dbReference type="ARBA" id="ARBA00011083"/>
    </source>
</evidence>
<dbReference type="InterPro" id="IPR011697">
    <property type="entry name" value="Peptidase_C26"/>
</dbReference>
<comment type="catalytic activity">
    <reaction evidence="7">
        <text>(6S)-5,6,7,8-tetrahydrofolyl-(gamma-L-Glu)(n) + (n-1) H2O = (6S)-5,6,7,8-tetrahydrofolate + (n-1) L-glutamate</text>
        <dbReference type="Rhea" id="RHEA:56784"/>
        <dbReference type="Rhea" id="RHEA-COMP:14738"/>
        <dbReference type="ChEBI" id="CHEBI:15377"/>
        <dbReference type="ChEBI" id="CHEBI:29985"/>
        <dbReference type="ChEBI" id="CHEBI:57453"/>
        <dbReference type="ChEBI" id="CHEBI:141005"/>
        <dbReference type="EC" id="3.4.19.9"/>
    </reaction>
</comment>
<keyword evidence="4" id="KW-0732">Signal</keyword>
<keyword evidence="3" id="KW-0964">Secreted</keyword>
<dbReference type="GO" id="GO:0005576">
    <property type="term" value="C:extracellular region"/>
    <property type="evidence" value="ECO:0007669"/>
    <property type="project" value="UniProtKB-SubCell"/>
</dbReference>
<evidence type="ECO:0000256" key="5">
    <source>
        <dbReference type="ARBA" id="ARBA00022801"/>
    </source>
</evidence>
<feature type="active site" evidence="7">
    <location>
        <position position="279"/>
    </location>
</feature>
<keyword evidence="9" id="KW-1185">Reference proteome</keyword>
<dbReference type="Ensembl" id="ENSCSET00000000302.1">
    <property type="protein sequence ID" value="ENSCSEP00000000278.1"/>
    <property type="gene ID" value="ENSCSEG00000000213.1"/>
</dbReference>
<comment type="subcellular location">
    <subcellularLocation>
        <location evidence="1">Secreted</location>
        <location evidence="1">Extracellular space</location>
    </subcellularLocation>
</comment>
<evidence type="ECO:0000256" key="4">
    <source>
        <dbReference type="ARBA" id="ARBA00022729"/>
    </source>
</evidence>
<comment type="similarity">
    <text evidence="2">Belongs to the peptidase C26 family.</text>
</comment>
<dbReference type="Ensembl" id="ENSCSET00000000303.1">
    <property type="protein sequence ID" value="ENSCSEP00000000279.1"/>
    <property type="gene ID" value="ENSCSEG00000000213.1"/>
</dbReference>
<evidence type="ECO:0000256" key="6">
    <source>
        <dbReference type="PIRSR" id="PIRSR615527-1"/>
    </source>
</evidence>
<dbReference type="GO" id="GO:0034722">
    <property type="term" value="F:gamma-glutamyl-peptidase activity"/>
    <property type="evidence" value="ECO:0007669"/>
    <property type="project" value="UniProtKB-UniRule"/>
</dbReference>
<dbReference type="GeneTree" id="ENSGT00490000043388"/>
<dbReference type="PROSITE" id="PS51273">
    <property type="entry name" value="GATASE_TYPE_1"/>
    <property type="match status" value="1"/>
</dbReference>
<dbReference type="FunFam" id="3.40.50.880:FF:000024">
    <property type="entry name" value="Folate gamma-glutamyl hydrolase"/>
    <property type="match status" value="1"/>
</dbReference>
<reference evidence="8" key="2">
    <citation type="submission" date="2025-05" db="UniProtKB">
        <authorList>
            <consortium name="Ensembl"/>
        </authorList>
    </citation>
    <scope>IDENTIFICATION</scope>
</reference>
<feature type="active site" description="Nucleophile" evidence="6 7">
    <location>
        <position position="169"/>
    </location>
</feature>
<dbReference type="SUPFAM" id="SSF52317">
    <property type="entry name" value="Class I glutamine amidotransferase-like"/>
    <property type="match status" value="1"/>
</dbReference>
<evidence type="ECO:0000256" key="1">
    <source>
        <dbReference type="ARBA" id="ARBA00004239"/>
    </source>
</evidence>
<dbReference type="PANTHER" id="PTHR11315:SF20">
    <property type="entry name" value="GAMMA-GLUTAMYL HYDROLASE"/>
    <property type="match status" value="1"/>
</dbReference>
<dbReference type="PANTHER" id="PTHR11315">
    <property type="entry name" value="PROTEASE FAMILY C26 GAMMA-GLUTAMYL HYDROLASE"/>
    <property type="match status" value="1"/>
</dbReference>
<dbReference type="InterPro" id="IPR015527">
    <property type="entry name" value="Pept_C26_g-glut_hydrolase"/>
</dbReference>
<proteinExistence type="inferred from homology"/>
<dbReference type="GO" id="GO:0046900">
    <property type="term" value="P:tetrahydrofolylpolyglutamate metabolic process"/>
    <property type="evidence" value="ECO:0007669"/>
    <property type="project" value="TreeGrafter"/>
</dbReference>
<dbReference type="Proteomes" id="UP000265120">
    <property type="component" value="Chromosome 3"/>
</dbReference>
<protein>
    <recommendedName>
        <fullName evidence="7">folate gamma-glutamyl hydrolase</fullName>
        <ecNumber evidence="7">3.4.19.9</ecNumber>
    </recommendedName>
</protein>
<evidence type="ECO:0000256" key="3">
    <source>
        <dbReference type="ARBA" id="ARBA00022525"/>
    </source>
</evidence>
<name>A0A3P8UAG1_CYNSE</name>
<organism evidence="8 9">
    <name type="scientific">Cynoglossus semilaevis</name>
    <name type="common">Tongue sole</name>
    <dbReference type="NCBI Taxonomy" id="244447"/>
    <lineage>
        <taxon>Eukaryota</taxon>
        <taxon>Metazoa</taxon>
        <taxon>Chordata</taxon>
        <taxon>Craniata</taxon>
        <taxon>Vertebrata</taxon>
        <taxon>Euteleostomi</taxon>
        <taxon>Actinopterygii</taxon>
        <taxon>Neopterygii</taxon>
        <taxon>Teleostei</taxon>
        <taxon>Neoteleostei</taxon>
        <taxon>Acanthomorphata</taxon>
        <taxon>Carangaria</taxon>
        <taxon>Pleuronectiformes</taxon>
        <taxon>Pleuronectoidei</taxon>
        <taxon>Cynoglossidae</taxon>
        <taxon>Cynoglossinae</taxon>
        <taxon>Cynoglossus</taxon>
    </lineage>
</organism>
<reference evidence="8 9" key="1">
    <citation type="journal article" date="2014" name="Nat. Genet.">
        <title>Whole-genome sequence of a flatfish provides insights into ZW sex chromosome evolution and adaptation to a benthic lifestyle.</title>
        <authorList>
            <person name="Chen S."/>
            <person name="Zhang G."/>
            <person name="Shao C."/>
            <person name="Huang Q."/>
            <person name="Liu G."/>
            <person name="Zhang P."/>
            <person name="Song W."/>
            <person name="An N."/>
            <person name="Chalopin D."/>
            <person name="Volff J.N."/>
            <person name="Hong Y."/>
            <person name="Li Q."/>
            <person name="Sha Z."/>
            <person name="Zhou H."/>
            <person name="Xie M."/>
            <person name="Yu Q."/>
            <person name="Liu Y."/>
            <person name="Xiang H."/>
            <person name="Wang N."/>
            <person name="Wu K."/>
            <person name="Yang C."/>
            <person name="Zhou Q."/>
            <person name="Liao X."/>
            <person name="Yang L."/>
            <person name="Hu Q."/>
            <person name="Zhang J."/>
            <person name="Meng L."/>
            <person name="Jin L."/>
            <person name="Tian Y."/>
            <person name="Lian J."/>
            <person name="Yang J."/>
            <person name="Miao G."/>
            <person name="Liu S."/>
            <person name="Liang Z."/>
            <person name="Yan F."/>
            <person name="Li Y."/>
            <person name="Sun B."/>
            <person name="Zhang H."/>
            <person name="Zhang J."/>
            <person name="Zhu Y."/>
            <person name="Du M."/>
            <person name="Zhao Y."/>
            <person name="Schartl M."/>
            <person name="Tang Q."/>
            <person name="Wang J."/>
        </authorList>
    </citation>
    <scope>NUCLEOTIDE SEQUENCE</scope>
</reference>
<keyword evidence="5 7" id="KW-0378">Hydrolase</keyword>
<evidence type="ECO:0000313" key="9">
    <source>
        <dbReference type="Proteomes" id="UP000265120"/>
    </source>
</evidence>